<dbReference type="KEGG" id="hch:HCH_03557"/>
<dbReference type="HOGENOM" id="CLU_2117587_0_0_6"/>
<dbReference type="OrthoDB" id="7567545at2"/>
<dbReference type="AlphaFoldDB" id="Q2SGC5"/>
<keyword evidence="2" id="KW-1185">Reference proteome</keyword>
<proteinExistence type="predicted"/>
<gene>
    <name evidence="1" type="ordered locus">HCH_03557</name>
</gene>
<dbReference type="Proteomes" id="UP000000238">
    <property type="component" value="Chromosome"/>
</dbReference>
<dbReference type="EMBL" id="CP000155">
    <property type="protein sequence ID" value="ABC30299.1"/>
    <property type="molecule type" value="Genomic_DNA"/>
</dbReference>
<accession>Q2SGC5</accession>
<evidence type="ECO:0000313" key="2">
    <source>
        <dbReference type="Proteomes" id="UP000000238"/>
    </source>
</evidence>
<reference evidence="1 2" key="1">
    <citation type="journal article" date="2005" name="Nucleic Acids Res.">
        <title>Genomic blueprint of Hahella chejuensis, a marine microbe producing an algicidal agent.</title>
        <authorList>
            <person name="Jeong H."/>
            <person name="Yim J.H."/>
            <person name="Lee C."/>
            <person name="Choi S.-H."/>
            <person name="Park Y.K."/>
            <person name="Yoon S.H."/>
            <person name="Hur C.-G."/>
            <person name="Kang H.-Y."/>
            <person name="Kim D."/>
            <person name="Lee H.H."/>
            <person name="Park K.H."/>
            <person name="Park S.-H."/>
            <person name="Park H.-S."/>
            <person name="Lee H.K."/>
            <person name="Oh T.K."/>
            <person name="Kim J.F."/>
        </authorList>
    </citation>
    <scope>NUCLEOTIDE SEQUENCE [LARGE SCALE GENOMIC DNA]</scope>
    <source>
        <strain evidence="1 2">KCTC 2396</strain>
    </source>
</reference>
<dbReference type="eggNOG" id="ENOG502ZHMJ">
    <property type="taxonomic scope" value="Bacteria"/>
</dbReference>
<dbReference type="RefSeq" id="WP_011397367.1">
    <property type="nucleotide sequence ID" value="NC_007645.1"/>
</dbReference>
<organism evidence="1 2">
    <name type="scientific">Hahella chejuensis (strain KCTC 2396)</name>
    <dbReference type="NCBI Taxonomy" id="349521"/>
    <lineage>
        <taxon>Bacteria</taxon>
        <taxon>Pseudomonadati</taxon>
        <taxon>Pseudomonadota</taxon>
        <taxon>Gammaproteobacteria</taxon>
        <taxon>Oceanospirillales</taxon>
        <taxon>Hahellaceae</taxon>
        <taxon>Hahella</taxon>
    </lineage>
</organism>
<protein>
    <submittedName>
        <fullName evidence="1">Uncharacterized protein</fullName>
    </submittedName>
</protein>
<sequence length="114" mass="12448">MEIDANDIYEKIIQAAEASFKEGWLAVKSYAPAEFRKMSVQLADVAQNVALYQADKNQGYSPKTAKILVKMQRTSCEAVLVAITQLTLITVQKALNAIMKVLRNAFGGVLAAVV</sequence>
<evidence type="ECO:0000313" key="1">
    <source>
        <dbReference type="EMBL" id="ABC30299.1"/>
    </source>
</evidence>
<name>Q2SGC5_HAHCH</name>
<dbReference type="STRING" id="349521.HCH_03557"/>